<dbReference type="GO" id="GO:0003724">
    <property type="term" value="F:RNA helicase activity"/>
    <property type="evidence" value="ECO:0007669"/>
    <property type="project" value="TreeGrafter"/>
</dbReference>
<dbReference type="InterPro" id="IPR014001">
    <property type="entry name" value="Helicase_ATP-bd"/>
</dbReference>
<dbReference type="Proteomes" id="UP000287615">
    <property type="component" value="Unassembled WGS sequence"/>
</dbReference>
<feature type="domain" description="Helicase C-terminal" evidence="8">
    <location>
        <begin position="89"/>
        <end position="234"/>
    </location>
</feature>
<evidence type="ECO:0000256" key="5">
    <source>
        <dbReference type="ARBA" id="ARBA00038437"/>
    </source>
</evidence>
<evidence type="ECO:0000256" key="4">
    <source>
        <dbReference type="ARBA" id="ARBA00022840"/>
    </source>
</evidence>
<evidence type="ECO:0000256" key="6">
    <source>
        <dbReference type="SAM" id="MobiDB-lite"/>
    </source>
</evidence>
<organism evidence="9 10">
    <name type="scientific">Candidatus Electrothrix marina</name>
    <dbReference type="NCBI Taxonomy" id="1859130"/>
    <lineage>
        <taxon>Bacteria</taxon>
        <taxon>Pseudomonadati</taxon>
        <taxon>Thermodesulfobacteriota</taxon>
        <taxon>Desulfobulbia</taxon>
        <taxon>Desulfobulbales</taxon>
        <taxon>Desulfobulbaceae</taxon>
        <taxon>Candidatus Electrothrix</taxon>
    </lineage>
</organism>
<dbReference type="InterPro" id="IPR011545">
    <property type="entry name" value="DEAD/DEAH_box_helicase_dom"/>
</dbReference>
<dbReference type="InterPro" id="IPR001650">
    <property type="entry name" value="Helicase_C-like"/>
</dbReference>
<dbReference type="GO" id="GO:0016787">
    <property type="term" value="F:hydrolase activity"/>
    <property type="evidence" value="ECO:0007669"/>
    <property type="project" value="UniProtKB-KW"/>
</dbReference>
<proteinExistence type="inferred from homology"/>
<dbReference type="Gene3D" id="3.40.50.300">
    <property type="entry name" value="P-loop containing nucleotide triphosphate hydrolases"/>
    <property type="match status" value="2"/>
</dbReference>
<name>A0A3S3QKW4_9BACT</name>
<accession>A0A3S3QKW4</accession>
<evidence type="ECO:0000259" key="8">
    <source>
        <dbReference type="PROSITE" id="PS51194"/>
    </source>
</evidence>
<dbReference type="GO" id="GO:0005524">
    <property type="term" value="F:ATP binding"/>
    <property type="evidence" value="ECO:0007669"/>
    <property type="project" value="UniProtKB-KW"/>
</dbReference>
<feature type="non-terminal residue" evidence="9">
    <location>
        <position position="1"/>
    </location>
</feature>
<dbReference type="PROSITE" id="PS51192">
    <property type="entry name" value="HELICASE_ATP_BIND_1"/>
    <property type="match status" value="1"/>
</dbReference>
<keyword evidence="2" id="KW-0378">Hydrolase</keyword>
<dbReference type="AlphaFoldDB" id="A0A3S3QKW4"/>
<evidence type="ECO:0000256" key="2">
    <source>
        <dbReference type="ARBA" id="ARBA00022801"/>
    </source>
</evidence>
<feature type="domain" description="Helicase ATP-binding" evidence="7">
    <location>
        <begin position="1"/>
        <end position="63"/>
    </location>
</feature>
<comment type="caution">
    <text evidence="9">The sequence shown here is derived from an EMBL/GenBank/DDBJ whole genome shotgun (WGS) entry which is preliminary data.</text>
</comment>
<reference evidence="9 10" key="1">
    <citation type="submission" date="2017-01" db="EMBL/GenBank/DDBJ databases">
        <title>The cable genome- insights into the physiology and evolution of filamentous bacteria capable of sulfide oxidation via long distance electron transfer.</title>
        <authorList>
            <person name="Schreiber L."/>
            <person name="Bjerg J.T."/>
            <person name="Boggild A."/>
            <person name="Van De Vossenberg J."/>
            <person name="Meysman F."/>
            <person name="Nielsen L.P."/>
            <person name="Schramm A."/>
            <person name="Kjeldsen K.U."/>
        </authorList>
    </citation>
    <scope>NUCLEOTIDE SEQUENCE [LARGE SCALE GENOMIC DNA]</scope>
    <source>
        <strain evidence="9">A3</strain>
    </source>
</reference>
<keyword evidence="3 9" id="KW-0347">Helicase</keyword>
<dbReference type="PROSITE" id="PS51194">
    <property type="entry name" value="HELICASE_CTER"/>
    <property type="match status" value="1"/>
</dbReference>
<protein>
    <submittedName>
        <fullName evidence="9">DEAD/DEAH box helicase</fullName>
    </submittedName>
</protein>
<evidence type="ECO:0000256" key="3">
    <source>
        <dbReference type="ARBA" id="ARBA00022806"/>
    </source>
</evidence>
<dbReference type="Pfam" id="PF00270">
    <property type="entry name" value="DEAD"/>
    <property type="match status" value="1"/>
</dbReference>
<keyword evidence="4" id="KW-0067">ATP-binding</keyword>
<dbReference type="PANTHER" id="PTHR47959:SF13">
    <property type="entry name" value="ATP-DEPENDENT RNA HELICASE RHLE"/>
    <property type="match status" value="1"/>
</dbReference>
<evidence type="ECO:0000313" key="9">
    <source>
        <dbReference type="EMBL" id="RWX50331.1"/>
    </source>
</evidence>
<gene>
    <name evidence="9" type="ORF">VU00_10964</name>
</gene>
<keyword evidence="1" id="KW-0547">Nucleotide-binding</keyword>
<dbReference type="GO" id="GO:0005829">
    <property type="term" value="C:cytosol"/>
    <property type="evidence" value="ECO:0007669"/>
    <property type="project" value="TreeGrafter"/>
</dbReference>
<dbReference type="SUPFAM" id="SSF52540">
    <property type="entry name" value="P-loop containing nucleoside triphosphate hydrolases"/>
    <property type="match status" value="1"/>
</dbReference>
<dbReference type="InterPro" id="IPR027417">
    <property type="entry name" value="P-loop_NTPase"/>
</dbReference>
<evidence type="ECO:0000256" key="1">
    <source>
        <dbReference type="ARBA" id="ARBA00022741"/>
    </source>
</evidence>
<dbReference type="Pfam" id="PF00271">
    <property type="entry name" value="Helicase_C"/>
    <property type="match status" value="1"/>
</dbReference>
<feature type="region of interest" description="Disordered" evidence="6">
    <location>
        <begin position="233"/>
        <end position="280"/>
    </location>
</feature>
<sequence>DLSSVEILILDEADQMCDKGFLPDIRRILKLVPRQRQSMVFSATMPTEIRRFVEEILTDPVTIRVNHEKPTATIKHALFQVAQGQKTALLKHILQNEKMTTTLVFTRTKHKAKNLARQLQQFGFRATSLQGNLSQNQRKKAMDGFRTGAFNIMVATDIAARGIDVSGISHVVNYDVPDTVETYTHRVGRTGRAEQTGDAYTFATHEDAKMILSVERRLGKNIPRKTVEALNNKARNVTAAAPTVSTDEKTRSTTSAPRRKTQGKPRKQRSSSFDFGFSAS</sequence>
<comment type="similarity">
    <text evidence="5">Belongs to the DEAD box helicase family.</text>
</comment>
<dbReference type="SMART" id="SM00490">
    <property type="entry name" value="HELICc"/>
    <property type="match status" value="1"/>
</dbReference>
<dbReference type="EMBL" id="MTKR01000096">
    <property type="protein sequence ID" value="RWX50331.1"/>
    <property type="molecule type" value="Genomic_DNA"/>
</dbReference>
<evidence type="ECO:0000259" key="7">
    <source>
        <dbReference type="PROSITE" id="PS51192"/>
    </source>
</evidence>
<dbReference type="GO" id="GO:0003676">
    <property type="term" value="F:nucleic acid binding"/>
    <property type="evidence" value="ECO:0007669"/>
    <property type="project" value="InterPro"/>
</dbReference>
<feature type="compositionally biased region" description="Basic residues" evidence="6">
    <location>
        <begin position="257"/>
        <end position="269"/>
    </location>
</feature>
<dbReference type="InterPro" id="IPR050079">
    <property type="entry name" value="DEAD_box_RNA_helicase"/>
</dbReference>
<evidence type="ECO:0000313" key="10">
    <source>
        <dbReference type="Proteomes" id="UP000287615"/>
    </source>
</evidence>
<dbReference type="CDD" id="cd18787">
    <property type="entry name" value="SF2_C_DEAD"/>
    <property type="match status" value="1"/>
</dbReference>
<dbReference type="PANTHER" id="PTHR47959">
    <property type="entry name" value="ATP-DEPENDENT RNA HELICASE RHLE-RELATED"/>
    <property type="match status" value="1"/>
</dbReference>